<dbReference type="Gene3D" id="3.30.810.10">
    <property type="entry name" value="2-Layer Sandwich"/>
    <property type="match status" value="1"/>
</dbReference>
<feature type="region of interest" description="Disordered" evidence="6">
    <location>
        <begin position="907"/>
        <end position="935"/>
    </location>
</feature>
<feature type="compositionally biased region" description="Polar residues" evidence="6">
    <location>
        <begin position="828"/>
        <end position="844"/>
    </location>
</feature>
<keyword evidence="2" id="KW-0274">FAD</keyword>
<dbReference type="PANTHER" id="PTHR46972">
    <property type="entry name" value="MONOOXYGENASE ASQM-RELATED"/>
    <property type="match status" value="1"/>
</dbReference>
<evidence type="ECO:0000313" key="9">
    <source>
        <dbReference type="Proteomes" id="UP001224775"/>
    </source>
</evidence>
<dbReference type="SUPFAM" id="SSF50182">
    <property type="entry name" value="Sm-like ribonucleoproteins"/>
    <property type="match status" value="1"/>
</dbReference>
<keyword evidence="4" id="KW-0503">Monooxygenase</keyword>
<dbReference type="SMART" id="SM00651">
    <property type="entry name" value="Sm"/>
    <property type="match status" value="1"/>
</dbReference>
<feature type="region of interest" description="Disordered" evidence="6">
    <location>
        <begin position="1070"/>
        <end position="1092"/>
    </location>
</feature>
<keyword evidence="5" id="KW-0067">ATP-binding</keyword>
<evidence type="ECO:0000256" key="2">
    <source>
        <dbReference type="ARBA" id="ARBA00022827"/>
    </source>
</evidence>
<feature type="region of interest" description="Disordered" evidence="6">
    <location>
        <begin position="716"/>
        <end position="735"/>
    </location>
</feature>
<accession>A0AAD8Y932</accession>
<feature type="region of interest" description="Disordered" evidence="6">
    <location>
        <begin position="808"/>
        <end position="847"/>
    </location>
</feature>
<dbReference type="GO" id="GO:0016308">
    <property type="term" value="F:1-phosphatidylinositol-4-phosphate 5-kinase activity"/>
    <property type="evidence" value="ECO:0007669"/>
    <property type="project" value="UniProtKB-EC"/>
</dbReference>
<feature type="compositionally biased region" description="Polar residues" evidence="6">
    <location>
        <begin position="131"/>
        <end position="143"/>
    </location>
</feature>
<dbReference type="InterPro" id="IPR027484">
    <property type="entry name" value="PInositol-4-P-5-kinase_N"/>
</dbReference>
<dbReference type="PROSITE" id="PS51455">
    <property type="entry name" value="PIPK"/>
    <property type="match status" value="1"/>
</dbReference>
<comment type="caution">
    <text evidence="8">The sequence shown here is derived from an EMBL/GenBank/DDBJ whole genome shotgun (WGS) entry which is preliminary data.</text>
</comment>
<dbReference type="Pfam" id="PF01423">
    <property type="entry name" value="LSM"/>
    <property type="match status" value="1"/>
</dbReference>
<evidence type="ECO:0000256" key="1">
    <source>
        <dbReference type="ARBA" id="ARBA00022630"/>
    </source>
</evidence>
<dbReference type="InterPro" id="IPR036188">
    <property type="entry name" value="FAD/NAD-bd_sf"/>
</dbReference>
<evidence type="ECO:0000259" key="7">
    <source>
        <dbReference type="PROSITE" id="PS51455"/>
    </source>
</evidence>
<dbReference type="GO" id="GO:0046488">
    <property type="term" value="P:phosphatidylinositol metabolic process"/>
    <property type="evidence" value="ECO:0007669"/>
    <property type="project" value="UniProtKB-UniRule"/>
</dbReference>
<feature type="region of interest" description="Disordered" evidence="6">
    <location>
        <begin position="1724"/>
        <end position="1767"/>
    </location>
</feature>
<name>A0AAD8Y932_9STRA</name>
<feature type="domain" description="PIPK" evidence="7">
    <location>
        <begin position="1165"/>
        <end position="1720"/>
    </location>
</feature>
<dbReference type="InterPro" id="IPR002938">
    <property type="entry name" value="FAD-bd"/>
</dbReference>
<evidence type="ECO:0000256" key="6">
    <source>
        <dbReference type="SAM" id="MobiDB-lite"/>
    </source>
</evidence>
<feature type="compositionally biased region" description="Polar residues" evidence="6">
    <location>
        <begin position="1440"/>
        <end position="1462"/>
    </location>
</feature>
<evidence type="ECO:0000256" key="5">
    <source>
        <dbReference type="PROSITE-ProRule" id="PRU00781"/>
    </source>
</evidence>
<dbReference type="GO" id="GO:0005524">
    <property type="term" value="F:ATP binding"/>
    <property type="evidence" value="ECO:0007669"/>
    <property type="project" value="UniProtKB-UniRule"/>
</dbReference>
<protein>
    <submittedName>
        <fullName evidence="8">Phosphatidylinositol-4-phosphate 5-kinase</fullName>
        <ecNumber evidence="8">2.7.1.68</ecNumber>
    </submittedName>
</protein>
<dbReference type="Gene3D" id="3.50.50.60">
    <property type="entry name" value="FAD/NAD(P)-binding domain"/>
    <property type="match status" value="1"/>
</dbReference>
<dbReference type="InterPro" id="IPR010920">
    <property type="entry name" value="LSM_dom_sf"/>
</dbReference>
<dbReference type="CDD" id="cd00600">
    <property type="entry name" value="Sm_like"/>
    <property type="match status" value="1"/>
</dbReference>
<keyword evidence="5" id="KW-0547">Nucleotide-binding</keyword>
<dbReference type="SMART" id="SM00330">
    <property type="entry name" value="PIPKc"/>
    <property type="match status" value="1"/>
</dbReference>
<dbReference type="Gene3D" id="3.30.800.10">
    <property type="entry name" value="Phosphatidylinositol Phosphate Kinase II Beta"/>
    <property type="match status" value="1"/>
</dbReference>
<dbReference type="EC" id="2.7.1.68" evidence="8"/>
<dbReference type="SUPFAM" id="SSF51905">
    <property type="entry name" value="FAD/NAD(P)-binding domain"/>
    <property type="match status" value="1"/>
</dbReference>
<proteinExistence type="predicted"/>
<evidence type="ECO:0000313" key="8">
    <source>
        <dbReference type="EMBL" id="KAK1741782.1"/>
    </source>
</evidence>
<evidence type="ECO:0000256" key="4">
    <source>
        <dbReference type="ARBA" id="ARBA00023033"/>
    </source>
</evidence>
<keyword evidence="5" id="KW-0418">Kinase</keyword>
<dbReference type="PANTHER" id="PTHR46972:SF1">
    <property type="entry name" value="FAD DEPENDENT OXIDOREDUCTASE DOMAIN-CONTAINING PROTEIN"/>
    <property type="match status" value="1"/>
</dbReference>
<dbReference type="Pfam" id="PF01494">
    <property type="entry name" value="FAD_binding_3"/>
    <property type="match status" value="1"/>
</dbReference>
<feature type="compositionally biased region" description="Basic and acidic residues" evidence="6">
    <location>
        <begin position="1752"/>
        <end position="1767"/>
    </location>
</feature>
<dbReference type="Pfam" id="PF01504">
    <property type="entry name" value="PIP5K"/>
    <property type="match status" value="2"/>
</dbReference>
<dbReference type="PRINTS" id="PR00420">
    <property type="entry name" value="RNGMNOXGNASE"/>
</dbReference>
<keyword evidence="1" id="KW-0285">Flavoprotein</keyword>
<keyword evidence="9" id="KW-1185">Reference proteome</keyword>
<gene>
    <name evidence="8" type="ORF">QTG54_007355</name>
</gene>
<dbReference type="EMBL" id="JATAAI010000012">
    <property type="protein sequence ID" value="KAK1741782.1"/>
    <property type="molecule type" value="Genomic_DNA"/>
</dbReference>
<reference evidence="8" key="1">
    <citation type="submission" date="2023-06" db="EMBL/GenBank/DDBJ databases">
        <title>Survivors Of The Sea: Transcriptome response of Skeletonema marinoi to long-term dormancy.</title>
        <authorList>
            <person name="Pinder M.I.M."/>
            <person name="Kourtchenko O."/>
            <person name="Robertson E.K."/>
            <person name="Larsson T."/>
            <person name="Maumus F."/>
            <person name="Osuna-Cruz C.M."/>
            <person name="Vancaester E."/>
            <person name="Stenow R."/>
            <person name="Vandepoele K."/>
            <person name="Ploug H."/>
            <person name="Bruchert V."/>
            <person name="Godhe A."/>
            <person name="Topel M."/>
        </authorList>
    </citation>
    <scope>NUCLEOTIDE SEQUENCE</scope>
    <source>
        <strain evidence="8">R05AC</strain>
    </source>
</reference>
<dbReference type="CDD" id="cd00139">
    <property type="entry name" value="PIPKc"/>
    <property type="match status" value="1"/>
</dbReference>
<dbReference type="InterPro" id="IPR001163">
    <property type="entry name" value="Sm_dom_euk/arc"/>
</dbReference>
<feature type="region of interest" description="Disordered" evidence="6">
    <location>
        <begin position="1495"/>
        <end position="1516"/>
    </location>
</feature>
<feature type="region of interest" description="Disordered" evidence="6">
    <location>
        <begin position="1440"/>
        <end position="1474"/>
    </location>
</feature>
<organism evidence="8 9">
    <name type="scientific">Skeletonema marinoi</name>
    <dbReference type="NCBI Taxonomy" id="267567"/>
    <lineage>
        <taxon>Eukaryota</taxon>
        <taxon>Sar</taxon>
        <taxon>Stramenopiles</taxon>
        <taxon>Ochrophyta</taxon>
        <taxon>Bacillariophyta</taxon>
        <taxon>Coscinodiscophyceae</taxon>
        <taxon>Thalassiosirophycidae</taxon>
        <taxon>Thalassiosirales</taxon>
        <taxon>Skeletonemataceae</taxon>
        <taxon>Skeletonema</taxon>
        <taxon>Skeletonema marinoi-dohrnii complex</taxon>
    </lineage>
</organism>
<dbReference type="Proteomes" id="UP001224775">
    <property type="component" value="Unassembled WGS sequence"/>
</dbReference>
<dbReference type="SUPFAM" id="SSF56104">
    <property type="entry name" value="SAICAR synthase-like"/>
    <property type="match status" value="2"/>
</dbReference>
<dbReference type="InterPro" id="IPR027483">
    <property type="entry name" value="PInositol-4-P-4/5-kinase_C_sf"/>
</dbReference>
<feature type="region of interest" description="Disordered" evidence="6">
    <location>
        <begin position="109"/>
        <end position="144"/>
    </location>
</feature>
<dbReference type="GO" id="GO:0071949">
    <property type="term" value="F:FAD binding"/>
    <property type="evidence" value="ECO:0007669"/>
    <property type="project" value="InterPro"/>
</dbReference>
<dbReference type="InterPro" id="IPR002498">
    <property type="entry name" value="PInositol-4-P-4/5-kinase_core"/>
</dbReference>
<keyword evidence="3" id="KW-0560">Oxidoreductase</keyword>
<dbReference type="GO" id="GO:0004497">
    <property type="term" value="F:monooxygenase activity"/>
    <property type="evidence" value="ECO:0007669"/>
    <property type="project" value="UniProtKB-KW"/>
</dbReference>
<keyword evidence="5 8" id="KW-0808">Transferase</keyword>
<dbReference type="Gene3D" id="2.30.30.100">
    <property type="match status" value="1"/>
</dbReference>
<sequence>MASSKPADANLAPLLRYFAGIDLIVETKHGRSFKGALISADQYMNLVLKRVDKKKQQEATTTTATAITDGQEVFDWVHIRGPTIRYIVFGANIDLAGVIKAGKDRERAASESKVRANLSKKARAKRKEKMQQTGNTDTQSPTKPCNECDASGLIAINPNSDDDAYKECNAASSEDLPGISVCIVGGGIGGVALAAALQHRNIPCKIYERDTSFEERKQGYGLTMQQGARALRALGFFSLIDDDHKDGSDQLANESEKEQGVKPTRFGIHSTRHVVHKPDGTVVGEWGMKVWGGRFEKNGKKHAKRQNAHISRQNLRSLLMEMLRPDTIQWGHKFVGYSRADEDDRSEDDDSNSCNTLKLKFRRRGMNGAHEDDQEVTTNATILVGCDGLRSAVRAQKLGNDIAPLRYLDCIVILGISQSPLNTHLTDGETVFQTADGVTRLYAMPFAKAGEEASVLGDCVDNDRESSGLSMWQLSFPMDESDAKKLSSLGPAALKEEALKRCSSWHDPIPELLSSTPQDLITGYPCYDRDLVDKDCLRQGCDNADSAAEYVTILGDAAHPMSPFKGQGANQALLDAVLLARKIHSVVQNKTKKKLESQPIHERIPKALGEFEDEMVQRSSVKVKKSAEAAKFLHSEVAISEDTTATTGHFTTNPPPPPSVQSSPLLSPPLLLVEIEEGTPAAEALRANRNVRVSKVLKVARSTKLQAGVRVLKSAARRGSGLPGHAGDRRGAPAFVSPRDLAASGGGVDGEYNNNGVGDDSLTLNAAGLPPPTIPEVDDEGDSDAGSRMKVLKVSSKSNMLAAAAAAVASPVSEASVGGGRDRGDSFASENSPSVELDSGNNSEGEGDAVDVAVSAASPTPQQQHQPSYMVHSLLLANSTNNNQTAHAALPAAVAAACRAGEELERRRGTITSDQHPHRRVVSHGGGEQLTPSPAVTPRWTLFKSFKGLSPTASDDNRSRDSIADQQQANAINNEQKMRRRLSMSNIETRPTTVFQRNSFRMPSEISVADTEKHANLTDDHSHDFEDLSDDEMLTAETLDKKKTSLLGDDDEGDILVKKTHVDPIVIKLPDQFNEEDSNAQKGQQEETDDEKARQAEITASKKKKMLSKRFLTSLSKEDNDAFHFHGPNSVRKWVNRRRTKESADKIRSYVKGKVIDGKHELYAMSIAVMYGMRTSIGRTNMDMSETAHNKLQWLDNDDLMAVVKYVFPPRGGTITPPHPLSHTFKFKDYSPLGFAYLRRMFGVNEYDFICSVCGNANYIEFQSNAKSGQFFFYSKDGKYMIKTMTNAESKFLRRILPHYFRHCSQNPNTLVTKFLGMYRVKLYHLRRNVKFVVMKSVYDTDKHLDQLFDVKGSSKGRDARPGEAVKKDNDVRRALPDGAFVLEPGLRDKLRIQVQRDCEWLKSMKIMDYSMLIGVHNIAANRSQRRPMRVRSIKVATDQDSVISTSSAKSGSQHSIQSVRNFPNDDADDISNSSVDASHAATLEHYLDDDDDDSYLKGSTIRKQGKKRDSAPLMDDGSCSTLRLVQSVEGEDESTVKDKLKAEAVVEQAIQDMYWPFHRYYDIQGRRRVNPIRKSLVTDNRKKGPGQNRQVGATLNAPITLLSSINETNVESVLDNGGRVELPDFEQPLSFRKDGGFMMDLTGMQQPLQLSVPGAPEMVDYCDGKIFYMGIIDILQQFNIRKRVEAKYRRIGTTGWEAASCVHPSLYAERFVRFYDEYTEGINLRENESETPDGNESSTSERDDDDAEGQEESKEAETSDVKDKAE</sequence>
<feature type="compositionally biased region" description="Basic residues" evidence="6">
    <location>
        <begin position="118"/>
        <end position="128"/>
    </location>
</feature>
<evidence type="ECO:0000256" key="3">
    <source>
        <dbReference type="ARBA" id="ARBA00023002"/>
    </source>
</evidence>